<dbReference type="InterPro" id="IPR051453">
    <property type="entry name" value="MBL_Glyoxalase_II"/>
</dbReference>
<protein>
    <submittedName>
        <fullName evidence="2">Hydrolase</fullName>
    </submittedName>
</protein>
<keyword evidence="3" id="KW-1185">Reference proteome</keyword>
<dbReference type="SMART" id="SM00849">
    <property type="entry name" value="Lactamase_B"/>
    <property type="match status" value="1"/>
</dbReference>
<accession>A0A9P2WPK3</accession>
<dbReference type="SUPFAM" id="SSF56281">
    <property type="entry name" value="Metallo-hydrolase/oxidoreductase"/>
    <property type="match status" value="1"/>
</dbReference>
<evidence type="ECO:0000259" key="1">
    <source>
        <dbReference type="SMART" id="SM00849"/>
    </source>
</evidence>
<reference evidence="2 3" key="1">
    <citation type="journal article" date="2013" name="Genome Announc.">
        <title>Draft Genome Sequence of the Lignocellulose Decomposer Thermobifida fusca Strain TM51.</title>
        <authorList>
            <person name="Toth A."/>
            <person name="Barna T."/>
            <person name="Nagy I."/>
            <person name="Horvath B."/>
            <person name="Nagy I."/>
            <person name="Tancsics A."/>
            <person name="Kriszt B."/>
            <person name="Baka E."/>
            <person name="Fekete C."/>
            <person name="Kukolya J."/>
        </authorList>
    </citation>
    <scope>NUCLEOTIDE SEQUENCE [LARGE SCALE GENOMIC DNA]</scope>
    <source>
        <strain evidence="2 3">TM51</strain>
    </source>
</reference>
<dbReference type="PANTHER" id="PTHR46233">
    <property type="entry name" value="HYDROXYACYLGLUTATHIONE HYDROLASE GLOC"/>
    <property type="match status" value="1"/>
</dbReference>
<dbReference type="AlphaFoldDB" id="A0A9P2WPK3"/>
<organism evidence="2 3">
    <name type="scientific">Thermobifida fusca TM51</name>
    <dbReference type="NCBI Taxonomy" id="1169414"/>
    <lineage>
        <taxon>Bacteria</taxon>
        <taxon>Bacillati</taxon>
        <taxon>Actinomycetota</taxon>
        <taxon>Actinomycetes</taxon>
        <taxon>Streptosporangiales</taxon>
        <taxon>Nocardiopsidaceae</taxon>
        <taxon>Thermobifida</taxon>
    </lineage>
</organism>
<keyword evidence="2" id="KW-0378">Hydrolase</keyword>
<dbReference type="PANTHER" id="PTHR46233:SF4">
    <property type="entry name" value="METALLO-BETA-LACTAMASE DOMAIN-CONTAINING PROTEIN"/>
    <property type="match status" value="1"/>
</dbReference>
<dbReference type="Pfam" id="PF00753">
    <property type="entry name" value="Lactamase_B"/>
    <property type="match status" value="1"/>
</dbReference>
<dbReference type="RefSeq" id="WP_011292974.1">
    <property type="nucleotide sequence ID" value="NZ_AOSG01000075.1"/>
</dbReference>
<dbReference type="Proteomes" id="UP000014184">
    <property type="component" value="Unassembled WGS sequence"/>
</dbReference>
<dbReference type="Gene3D" id="3.60.15.10">
    <property type="entry name" value="Ribonuclease Z/Hydroxyacylglutathione hydrolase-like"/>
    <property type="match status" value="1"/>
</dbReference>
<comment type="caution">
    <text evidence="2">The sequence shown here is derived from an EMBL/GenBank/DDBJ whole genome shotgun (WGS) entry which is preliminary data.</text>
</comment>
<dbReference type="GO" id="GO:0016787">
    <property type="term" value="F:hydrolase activity"/>
    <property type="evidence" value="ECO:0007669"/>
    <property type="project" value="UniProtKB-KW"/>
</dbReference>
<evidence type="ECO:0000313" key="3">
    <source>
        <dbReference type="Proteomes" id="UP000014184"/>
    </source>
</evidence>
<evidence type="ECO:0000313" key="2">
    <source>
        <dbReference type="EMBL" id="EOR70365.1"/>
    </source>
</evidence>
<feature type="domain" description="Metallo-beta-lactamase" evidence="1">
    <location>
        <begin position="32"/>
        <end position="195"/>
    </location>
</feature>
<gene>
    <name evidence="2" type="ORF">TM51_13120</name>
</gene>
<dbReference type="InterPro" id="IPR001279">
    <property type="entry name" value="Metallo-B-lactamas"/>
</dbReference>
<proteinExistence type="predicted"/>
<name>A0A9P2WPK3_THEFU</name>
<dbReference type="CDD" id="cd06262">
    <property type="entry name" value="metallo-hydrolase-like_MBL-fold"/>
    <property type="match status" value="1"/>
</dbReference>
<dbReference type="InterPro" id="IPR036866">
    <property type="entry name" value="RibonucZ/Hydroxyglut_hydro"/>
</dbReference>
<sequence>MTDSPDTAVPVTVSGVVTSGVLPPEARTREGSANVWIIGDDRGAIVIDPAHDPVAISRGLGDRELMAVVCTHAHESHVNAAETLADLTSAPILLHPADLPLWYRRHPRREPDAPLLDGEVLQIGAVELEVRHTPGYTPGSVCLYVPALATVFTGDTLLGHGASGEYAPDDPETLRTSVAGRLFTLPPETTVYSGHGAAAPISAWAAQAE</sequence>
<dbReference type="EMBL" id="AOSG01000075">
    <property type="protein sequence ID" value="EOR70365.1"/>
    <property type="molecule type" value="Genomic_DNA"/>
</dbReference>